<keyword evidence="2" id="KW-0472">Membrane</keyword>
<dbReference type="RefSeq" id="WP_130358517.1">
    <property type="nucleotide sequence ID" value="NZ_SGXC01000002.1"/>
</dbReference>
<dbReference type="SUPFAM" id="SSF56954">
    <property type="entry name" value="Outer membrane efflux proteins (OEP)"/>
    <property type="match status" value="1"/>
</dbReference>
<keyword evidence="2" id="KW-0732">Signal</keyword>
<dbReference type="PANTHER" id="PTHR30203">
    <property type="entry name" value="OUTER MEMBRANE CATION EFFLUX PROTEIN"/>
    <property type="match status" value="1"/>
</dbReference>
<dbReference type="Pfam" id="PF02321">
    <property type="entry name" value="OEP"/>
    <property type="match status" value="2"/>
</dbReference>
<dbReference type="PANTHER" id="PTHR30203:SF21">
    <property type="entry name" value="OUTER MEMBRANE COMPONENT OF MULTIDRUG EFFLUX PUMP-RELATED"/>
    <property type="match status" value="1"/>
</dbReference>
<feature type="chain" id="PRO_5021041356" evidence="2">
    <location>
        <begin position="19"/>
        <end position="473"/>
    </location>
</feature>
<comment type="subcellular location">
    <subcellularLocation>
        <location evidence="2">Cell membrane</location>
        <topology evidence="2">Lipid-anchor</topology>
    </subcellularLocation>
</comment>
<feature type="signal peptide" evidence="2">
    <location>
        <begin position="1"/>
        <end position="18"/>
    </location>
</feature>
<name>A0A4Q7NCY1_9BURK</name>
<evidence type="ECO:0000313" key="4">
    <source>
        <dbReference type="Proteomes" id="UP000292445"/>
    </source>
</evidence>
<dbReference type="AlphaFoldDB" id="A0A4Q7NCY1"/>
<dbReference type="GO" id="GO:0005886">
    <property type="term" value="C:plasma membrane"/>
    <property type="evidence" value="ECO:0007669"/>
    <property type="project" value="UniProtKB-SubCell"/>
</dbReference>
<organism evidence="3 4">
    <name type="scientific">Pigmentiphaga kullae</name>
    <dbReference type="NCBI Taxonomy" id="151784"/>
    <lineage>
        <taxon>Bacteria</taxon>
        <taxon>Pseudomonadati</taxon>
        <taxon>Pseudomonadota</taxon>
        <taxon>Betaproteobacteria</taxon>
        <taxon>Burkholderiales</taxon>
        <taxon>Alcaligenaceae</taxon>
        <taxon>Pigmentiphaga</taxon>
    </lineage>
</organism>
<dbReference type="InterPro" id="IPR010131">
    <property type="entry name" value="MdtP/NodT-like"/>
</dbReference>
<dbReference type="PROSITE" id="PS51257">
    <property type="entry name" value="PROKAR_LIPOPROTEIN"/>
    <property type="match status" value="1"/>
</dbReference>
<comment type="caution">
    <text evidence="3">The sequence shown here is derived from an EMBL/GenBank/DDBJ whole genome shotgun (WGS) entry which is preliminary data.</text>
</comment>
<proteinExistence type="inferred from homology"/>
<dbReference type="OrthoDB" id="9770517at2"/>
<dbReference type="EMBL" id="SGXC01000002">
    <property type="protein sequence ID" value="RZS80908.1"/>
    <property type="molecule type" value="Genomic_DNA"/>
</dbReference>
<dbReference type="Gene3D" id="2.20.200.10">
    <property type="entry name" value="Outer membrane efflux proteins (OEP)"/>
    <property type="match status" value="1"/>
</dbReference>
<keyword evidence="2" id="KW-0564">Palmitate</keyword>
<dbReference type="GO" id="GO:0015562">
    <property type="term" value="F:efflux transmembrane transporter activity"/>
    <property type="evidence" value="ECO:0007669"/>
    <property type="project" value="InterPro"/>
</dbReference>
<dbReference type="InterPro" id="IPR003423">
    <property type="entry name" value="OMP_efflux"/>
</dbReference>
<protein>
    <submittedName>
        <fullName evidence="3">NodT family efflux transporter outer membrane factor (OMF) lipoprotein</fullName>
    </submittedName>
</protein>
<evidence type="ECO:0000256" key="1">
    <source>
        <dbReference type="ARBA" id="ARBA00007613"/>
    </source>
</evidence>
<reference evidence="3 4" key="1">
    <citation type="submission" date="2019-02" db="EMBL/GenBank/DDBJ databases">
        <title>Genomic Encyclopedia of Type Strains, Phase IV (KMG-IV): sequencing the most valuable type-strain genomes for metagenomic binning, comparative biology and taxonomic classification.</title>
        <authorList>
            <person name="Goeker M."/>
        </authorList>
    </citation>
    <scope>NUCLEOTIDE SEQUENCE [LARGE SCALE GENOMIC DNA]</scope>
    <source>
        <strain evidence="3 4">K24</strain>
    </source>
</reference>
<keyword evidence="4" id="KW-1185">Reference proteome</keyword>
<dbReference type="Gene3D" id="1.20.1600.10">
    <property type="entry name" value="Outer membrane efflux proteins (OEP)"/>
    <property type="match status" value="1"/>
</dbReference>
<gene>
    <name evidence="3" type="ORF">EV675_3521</name>
</gene>
<dbReference type="Proteomes" id="UP000292445">
    <property type="component" value="Unassembled WGS sequence"/>
</dbReference>
<evidence type="ECO:0000256" key="2">
    <source>
        <dbReference type="RuleBase" id="RU362097"/>
    </source>
</evidence>
<accession>A0A4Q7NCY1</accession>
<keyword evidence="2" id="KW-1134">Transmembrane beta strand</keyword>
<keyword evidence="2 3" id="KW-0449">Lipoprotein</keyword>
<evidence type="ECO:0000313" key="3">
    <source>
        <dbReference type="EMBL" id="RZS80908.1"/>
    </source>
</evidence>
<sequence>MKTHALRCLAAALLAAMAACSTVGPDYRVPGQAMVKLDAANGPLAGLEASSARSAPLPAHWWRLYDDPVLDDLVGQAFAANTDLRVAAANLQRAAAVVDEAGAGRRPNVSVSAAPAYGRASGAAKGVPYALPDMGTYDTGASVSYQVDLFGKLSRGLEAAHADADAAQAAYDLARVNVAAGTVRAYADTCAAGRQLDVARRSVALQEQFADLTRKRAGMGRGTSLDISRAQGQLEQLRAAVPPLEAQRATALYRLAVLVGKVPGSLPASLAACHVPPTLRDPVPVGDGAALLRRRPDIRQAERALAAATARIGVATAELYPSISLGLSAGSTGTLSRLGADNSLRWSLGPLISWSLPNTGLARSHIEQAEAGSAAALARFDATVLNALRETSSALTVYARDLDRTDALRAARDRNREAAEQARTLYRLGRTDFLTALDADRTLAGSESALTAAQGQLAADQAALFLALGGGWE</sequence>
<comment type="similarity">
    <text evidence="1 2">Belongs to the outer membrane factor (OMF) (TC 1.B.17) family.</text>
</comment>
<dbReference type="NCBIfam" id="TIGR01845">
    <property type="entry name" value="outer_NodT"/>
    <property type="match status" value="1"/>
</dbReference>
<keyword evidence="2" id="KW-0812">Transmembrane</keyword>